<evidence type="ECO:0000313" key="11">
    <source>
        <dbReference type="Proteomes" id="UP000559256"/>
    </source>
</evidence>
<gene>
    <name evidence="10" type="ORF">D9758_003157</name>
</gene>
<keyword evidence="5 8" id="KW-1133">Transmembrane helix</keyword>
<proteinExistence type="inferred from homology"/>
<organism evidence="10 11">
    <name type="scientific">Tetrapyrgos nigripes</name>
    <dbReference type="NCBI Taxonomy" id="182062"/>
    <lineage>
        <taxon>Eukaryota</taxon>
        <taxon>Fungi</taxon>
        <taxon>Dikarya</taxon>
        <taxon>Basidiomycota</taxon>
        <taxon>Agaricomycotina</taxon>
        <taxon>Agaricomycetes</taxon>
        <taxon>Agaricomycetidae</taxon>
        <taxon>Agaricales</taxon>
        <taxon>Marasmiineae</taxon>
        <taxon>Marasmiaceae</taxon>
        <taxon>Tetrapyrgos</taxon>
    </lineage>
</organism>
<dbReference type="PROSITE" id="PS50850">
    <property type="entry name" value="MFS"/>
    <property type="match status" value="1"/>
</dbReference>
<dbReference type="CDD" id="cd17323">
    <property type="entry name" value="MFS_Tpo1_MDR_like"/>
    <property type="match status" value="1"/>
</dbReference>
<keyword evidence="3" id="KW-1003">Cell membrane</keyword>
<dbReference type="InterPro" id="IPR011701">
    <property type="entry name" value="MFS"/>
</dbReference>
<feature type="transmembrane region" description="Helical" evidence="8">
    <location>
        <begin position="479"/>
        <end position="503"/>
    </location>
</feature>
<comment type="caution">
    <text evidence="10">The sequence shown here is derived from an EMBL/GenBank/DDBJ whole genome shotgun (WGS) entry which is preliminary data.</text>
</comment>
<protein>
    <recommendedName>
        <fullName evidence="9">Major facilitator superfamily (MFS) profile domain-containing protein</fullName>
    </recommendedName>
</protein>
<evidence type="ECO:0000256" key="4">
    <source>
        <dbReference type="ARBA" id="ARBA00022692"/>
    </source>
</evidence>
<dbReference type="AlphaFoldDB" id="A0A8H5GIL7"/>
<reference evidence="10 11" key="1">
    <citation type="journal article" date="2020" name="ISME J.">
        <title>Uncovering the hidden diversity of litter-decomposition mechanisms in mushroom-forming fungi.</title>
        <authorList>
            <person name="Floudas D."/>
            <person name="Bentzer J."/>
            <person name="Ahren D."/>
            <person name="Johansson T."/>
            <person name="Persson P."/>
            <person name="Tunlid A."/>
        </authorList>
    </citation>
    <scope>NUCLEOTIDE SEQUENCE [LARGE SCALE GENOMIC DNA]</scope>
    <source>
        <strain evidence="10 11">CBS 291.85</strain>
    </source>
</reference>
<feature type="transmembrane region" description="Helical" evidence="8">
    <location>
        <begin position="147"/>
        <end position="168"/>
    </location>
</feature>
<sequence>MDEEERHHARVTRPQIAQNTPIKSFYYASIHASINPIPPCLLFSSPMPDTASLDWDLCSTVCDHQSPRLDAEKPPTVIYAGSGTSSDPYVVVWDPKDPQNPYEWSRTRKWILTAQLALATWTVSFSSSSYSGGLTFIVRDLGTSEELAVLGISLYVLGFALGHVLLMFGRRIIFLVTLGLYTPLQLAGCLGNNLPTLLACRLLTGIFGSSPLTNAGGTIADIWDARERGLASAIYASVPFLGPVIGPIVGGFVAENPNLGWHFNFWLMFIFSCASLITGYFFAPETYAPVLLRQRAKKLMKFSNGSTHYVSKYDLNGRSKSFSQLIFTNLSRPFVFMVTEPIVSLFAVYTAIVYGTLYALFSAFPIVFQKHRGWTPGQGGLAFIGVGVGIAMGTCTSSIQNRIYRKAMEKSPSGHAVPEDRLHMAMVGAVLVPVGLFWFAWTADPPIHWIVPIIAGFPFGMGICQILQSSTAYLMDAYSTYFASAIAATVILRSICGAVFPLISPAMFNKLGDQWAMTVFAILGLVCTPIPFLFWVRHTFVPFLKFC</sequence>
<dbReference type="Pfam" id="PF07690">
    <property type="entry name" value="MFS_1"/>
    <property type="match status" value="1"/>
</dbReference>
<dbReference type="PANTHER" id="PTHR23502">
    <property type="entry name" value="MAJOR FACILITATOR SUPERFAMILY"/>
    <property type="match status" value="1"/>
</dbReference>
<dbReference type="InterPro" id="IPR036259">
    <property type="entry name" value="MFS_trans_sf"/>
</dbReference>
<keyword evidence="4 8" id="KW-0812">Transmembrane</keyword>
<feature type="transmembrane region" description="Helical" evidence="8">
    <location>
        <begin position="515"/>
        <end position="536"/>
    </location>
</feature>
<evidence type="ECO:0000256" key="2">
    <source>
        <dbReference type="ARBA" id="ARBA00022448"/>
    </source>
</evidence>
<dbReference type="GO" id="GO:0022857">
    <property type="term" value="F:transmembrane transporter activity"/>
    <property type="evidence" value="ECO:0007669"/>
    <property type="project" value="InterPro"/>
</dbReference>
<feature type="domain" description="Major facilitator superfamily (MFS) profile" evidence="9">
    <location>
        <begin position="74"/>
        <end position="539"/>
    </location>
</feature>
<dbReference type="FunFam" id="1.20.1250.20:FF:000011">
    <property type="entry name" value="MFS multidrug transporter, putative"/>
    <property type="match status" value="1"/>
</dbReference>
<dbReference type="InterPro" id="IPR020846">
    <property type="entry name" value="MFS_dom"/>
</dbReference>
<keyword evidence="2" id="KW-0813">Transport</keyword>
<name>A0A8H5GIL7_9AGAR</name>
<dbReference type="Gene3D" id="1.20.1250.20">
    <property type="entry name" value="MFS general substrate transporter like domains"/>
    <property type="match status" value="1"/>
</dbReference>
<feature type="transmembrane region" description="Helical" evidence="8">
    <location>
        <begin position="422"/>
        <end position="441"/>
    </location>
</feature>
<feature type="transmembrane region" description="Helical" evidence="8">
    <location>
        <begin position="342"/>
        <end position="368"/>
    </location>
</feature>
<evidence type="ECO:0000256" key="1">
    <source>
        <dbReference type="ARBA" id="ARBA00004651"/>
    </source>
</evidence>
<feature type="transmembrane region" description="Helical" evidence="8">
    <location>
        <begin position="265"/>
        <end position="292"/>
    </location>
</feature>
<evidence type="ECO:0000256" key="5">
    <source>
        <dbReference type="ARBA" id="ARBA00022989"/>
    </source>
</evidence>
<dbReference type="OrthoDB" id="9986881at2759"/>
<comment type="similarity">
    <text evidence="7">Belongs to the major facilitator superfamily. DHA1 family. Polyamines/proton antiporter (TC 2.A.1.2.16) subfamily.</text>
</comment>
<accession>A0A8H5GIL7</accession>
<evidence type="ECO:0000256" key="6">
    <source>
        <dbReference type="ARBA" id="ARBA00023136"/>
    </source>
</evidence>
<comment type="subcellular location">
    <subcellularLocation>
        <location evidence="1">Cell membrane</location>
        <topology evidence="1">Multi-pass membrane protein</topology>
    </subcellularLocation>
</comment>
<feature type="transmembrane region" description="Helical" evidence="8">
    <location>
        <begin position="110"/>
        <end position="127"/>
    </location>
</feature>
<keyword evidence="11" id="KW-1185">Reference proteome</keyword>
<evidence type="ECO:0000313" key="10">
    <source>
        <dbReference type="EMBL" id="KAF5365776.1"/>
    </source>
</evidence>
<evidence type="ECO:0000259" key="9">
    <source>
        <dbReference type="PROSITE" id="PS50850"/>
    </source>
</evidence>
<evidence type="ECO:0000256" key="7">
    <source>
        <dbReference type="ARBA" id="ARBA00038459"/>
    </source>
</evidence>
<evidence type="ECO:0000256" key="8">
    <source>
        <dbReference type="SAM" id="Phobius"/>
    </source>
</evidence>
<dbReference type="PANTHER" id="PTHR23502:SF186">
    <property type="entry name" value="MAJOR FACILITATOR SUPERFAMILY (MFS) PROFILE DOMAIN-CONTAINING PROTEIN"/>
    <property type="match status" value="1"/>
</dbReference>
<feature type="transmembrane region" description="Helical" evidence="8">
    <location>
        <begin position="447"/>
        <end position="467"/>
    </location>
</feature>
<feature type="transmembrane region" description="Helical" evidence="8">
    <location>
        <begin position="233"/>
        <end position="253"/>
    </location>
</feature>
<dbReference type="GO" id="GO:0005886">
    <property type="term" value="C:plasma membrane"/>
    <property type="evidence" value="ECO:0007669"/>
    <property type="project" value="UniProtKB-SubCell"/>
</dbReference>
<evidence type="ECO:0000256" key="3">
    <source>
        <dbReference type="ARBA" id="ARBA00022475"/>
    </source>
</evidence>
<dbReference type="Proteomes" id="UP000559256">
    <property type="component" value="Unassembled WGS sequence"/>
</dbReference>
<keyword evidence="6 8" id="KW-0472">Membrane</keyword>
<dbReference type="SUPFAM" id="SSF103473">
    <property type="entry name" value="MFS general substrate transporter"/>
    <property type="match status" value="1"/>
</dbReference>
<feature type="transmembrane region" description="Helical" evidence="8">
    <location>
        <begin position="380"/>
        <end position="401"/>
    </location>
</feature>
<dbReference type="EMBL" id="JAACJM010000026">
    <property type="protein sequence ID" value="KAF5365776.1"/>
    <property type="molecule type" value="Genomic_DNA"/>
</dbReference>